<dbReference type="PANTHER" id="PTHR33327">
    <property type="entry name" value="ENDONUCLEASE"/>
    <property type="match status" value="1"/>
</dbReference>
<evidence type="ECO:0000313" key="3">
    <source>
        <dbReference type="Proteomes" id="UP000694866"/>
    </source>
</evidence>
<protein>
    <recommendedName>
        <fullName evidence="2">DUF7041 domain-containing protein</fullName>
    </recommendedName>
</protein>
<proteinExistence type="predicted"/>
<sequence length="334" mass="37698">MTIKHSPTRSGNNDADLGSQEARLQQQQLVIDEVQQRLQHLQTEGTCLIPGTHSQPGILPFQTQGNTVPTETLATINQIKLPGFWKTNPDLWFIHAEAHFCTKKITVDSTKYFHVVSALDADCLRQVSDIIRHPPEADKYKNIRDKLIERFTDFKEKQLHKLLTGLELGTRKPSELLREMKNLSAGCLTDEMIRTLWLNHLPITLRSILSTTDELDVDKMATLADNVNDVTSGHTVIATHTRNTTSSSTVEEQVQKLNERFETLVRGFSELTARINSISPTHHRLRSRSKTINVNSANNSNRLGVCLYHRKFGEKANRCIEPCSASARTKQTGN</sequence>
<gene>
    <name evidence="4" type="primary">LOC105272277</name>
</gene>
<dbReference type="KEGG" id="fas:105272277"/>
<evidence type="ECO:0000256" key="1">
    <source>
        <dbReference type="SAM" id="MobiDB-lite"/>
    </source>
</evidence>
<organism evidence="3 4">
    <name type="scientific">Fopius arisanus</name>
    <dbReference type="NCBI Taxonomy" id="64838"/>
    <lineage>
        <taxon>Eukaryota</taxon>
        <taxon>Metazoa</taxon>
        <taxon>Ecdysozoa</taxon>
        <taxon>Arthropoda</taxon>
        <taxon>Hexapoda</taxon>
        <taxon>Insecta</taxon>
        <taxon>Pterygota</taxon>
        <taxon>Neoptera</taxon>
        <taxon>Endopterygota</taxon>
        <taxon>Hymenoptera</taxon>
        <taxon>Apocrita</taxon>
        <taxon>Ichneumonoidea</taxon>
        <taxon>Braconidae</taxon>
        <taxon>Opiinae</taxon>
        <taxon>Fopius</taxon>
    </lineage>
</organism>
<dbReference type="PANTHER" id="PTHR33327:SF3">
    <property type="entry name" value="RNA-DIRECTED DNA POLYMERASE"/>
    <property type="match status" value="1"/>
</dbReference>
<feature type="region of interest" description="Disordered" evidence="1">
    <location>
        <begin position="1"/>
        <end position="21"/>
    </location>
</feature>
<evidence type="ECO:0000313" key="4">
    <source>
        <dbReference type="RefSeq" id="XP_011312635.1"/>
    </source>
</evidence>
<evidence type="ECO:0000259" key="2">
    <source>
        <dbReference type="Pfam" id="PF23055"/>
    </source>
</evidence>
<dbReference type="AlphaFoldDB" id="A0A9R1TNB4"/>
<name>A0A9R1TNB4_9HYME</name>
<accession>A0A9R1TNB4</accession>
<dbReference type="RefSeq" id="XP_011312635.1">
    <property type="nucleotide sequence ID" value="XM_011314333.1"/>
</dbReference>
<dbReference type="Proteomes" id="UP000694866">
    <property type="component" value="Unplaced"/>
</dbReference>
<feature type="domain" description="DUF7041" evidence="2">
    <location>
        <begin position="81"/>
        <end position="164"/>
    </location>
</feature>
<dbReference type="GeneID" id="105272277"/>
<keyword evidence="3" id="KW-1185">Reference proteome</keyword>
<dbReference type="InterPro" id="IPR055469">
    <property type="entry name" value="DUF7041"/>
</dbReference>
<reference evidence="4" key="1">
    <citation type="submission" date="2025-08" db="UniProtKB">
        <authorList>
            <consortium name="RefSeq"/>
        </authorList>
    </citation>
    <scope>IDENTIFICATION</scope>
    <source>
        <strain evidence="4">USDA-PBARC FA_bdor</strain>
        <tissue evidence="4">Whole organism</tissue>
    </source>
</reference>
<dbReference type="Pfam" id="PF23055">
    <property type="entry name" value="DUF7041"/>
    <property type="match status" value="1"/>
</dbReference>
<dbReference type="OrthoDB" id="7699407at2759"/>